<keyword evidence="8" id="KW-1185">Reference proteome</keyword>
<dbReference type="EMBL" id="JAERMS010000049">
    <property type="protein sequence ID" value="MBO1364317.1"/>
    <property type="molecule type" value="Genomic_DNA"/>
</dbReference>
<dbReference type="NCBIfam" id="TIGR02937">
    <property type="entry name" value="sigma70-ECF"/>
    <property type="match status" value="1"/>
</dbReference>
<protein>
    <submittedName>
        <fullName evidence="7">RNA polymerase sigma-70 factor</fullName>
    </submittedName>
</protein>
<dbReference type="NCBIfam" id="TIGR02985">
    <property type="entry name" value="Sig70_bacteroi1"/>
    <property type="match status" value="1"/>
</dbReference>
<dbReference type="InterPro" id="IPR014327">
    <property type="entry name" value="RNA_pol_sigma70_bacteroid"/>
</dbReference>
<dbReference type="PANTHER" id="PTHR43133">
    <property type="entry name" value="RNA POLYMERASE ECF-TYPE SIGMA FACTO"/>
    <property type="match status" value="1"/>
</dbReference>
<dbReference type="InterPro" id="IPR014284">
    <property type="entry name" value="RNA_pol_sigma-70_dom"/>
</dbReference>
<evidence type="ECO:0000256" key="2">
    <source>
        <dbReference type="ARBA" id="ARBA00023015"/>
    </source>
</evidence>
<organism evidence="7 8">
    <name type="scientific">Prevotella illustrans</name>
    <dbReference type="NCBI Taxonomy" id="2800387"/>
    <lineage>
        <taxon>Bacteria</taxon>
        <taxon>Pseudomonadati</taxon>
        <taxon>Bacteroidota</taxon>
        <taxon>Bacteroidia</taxon>
        <taxon>Bacteroidales</taxon>
        <taxon>Prevotellaceae</taxon>
        <taxon>Prevotella</taxon>
    </lineage>
</organism>
<dbReference type="Pfam" id="PF08281">
    <property type="entry name" value="Sigma70_r4_2"/>
    <property type="match status" value="1"/>
</dbReference>
<dbReference type="InterPro" id="IPR036388">
    <property type="entry name" value="WH-like_DNA-bd_sf"/>
</dbReference>
<evidence type="ECO:0000313" key="8">
    <source>
        <dbReference type="Proteomes" id="UP000664265"/>
    </source>
</evidence>
<dbReference type="InterPro" id="IPR007627">
    <property type="entry name" value="RNA_pol_sigma70_r2"/>
</dbReference>
<dbReference type="SUPFAM" id="SSF88946">
    <property type="entry name" value="Sigma2 domain of RNA polymerase sigma factors"/>
    <property type="match status" value="1"/>
</dbReference>
<dbReference type="SUPFAM" id="SSF88659">
    <property type="entry name" value="Sigma3 and sigma4 domains of RNA polymerase sigma factors"/>
    <property type="match status" value="1"/>
</dbReference>
<dbReference type="InterPro" id="IPR013249">
    <property type="entry name" value="RNA_pol_sigma70_r4_t2"/>
</dbReference>
<feature type="domain" description="RNA polymerase sigma-70 region 2" evidence="5">
    <location>
        <begin position="12"/>
        <end position="74"/>
    </location>
</feature>
<evidence type="ECO:0000256" key="3">
    <source>
        <dbReference type="ARBA" id="ARBA00023082"/>
    </source>
</evidence>
<dbReference type="InterPro" id="IPR013324">
    <property type="entry name" value="RNA_pol_sigma_r3/r4-like"/>
</dbReference>
<evidence type="ECO:0000259" key="5">
    <source>
        <dbReference type="Pfam" id="PF04542"/>
    </source>
</evidence>
<dbReference type="CDD" id="cd06171">
    <property type="entry name" value="Sigma70_r4"/>
    <property type="match status" value="1"/>
</dbReference>
<dbReference type="InterPro" id="IPR039425">
    <property type="entry name" value="RNA_pol_sigma-70-like"/>
</dbReference>
<name>A0ABS3M823_9BACT</name>
<accession>A0ABS3M823</accession>
<dbReference type="Gene3D" id="1.10.1740.10">
    <property type="match status" value="1"/>
</dbReference>
<dbReference type="Pfam" id="PF04542">
    <property type="entry name" value="Sigma70_r2"/>
    <property type="match status" value="1"/>
</dbReference>
<evidence type="ECO:0000256" key="1">
    <source>
        <dbReference type="ARBA" id="ARBA00010641"/>
    </source>
</evidence>
<comment type="caution">
    <text evidence="7">The sequence shown here is derived from an EMBL/GenBank/DDBJ whole genome shotgun (WGS) entry which is preliminary data.</text>
</comment>
<dbReference type="InterPro" id="IPR013325">
    <property type="entry name" value="RNA_pol_sigma_r2"/>
</dbReference>
<keyword evidence="3" id="KW-0731">Sigma factor</keyword>
<evidence type="ECO:0000259" key="6">
    <source>
        <dbReference type="Pfam" id="PF08281"/>
    </source>
</evidence>
<sequence>MEMTEDEFRLIFREFYPGMAYYAAHLVDDDEVKDIVQEAFVELWKRLDSMTDTGHMKAFLYKTVYTKALNLMKHRAVVKGYTETRKQLDARKMDFYRPELNDVMRYMENKELHGQIDAAIAELPDKRRQAFVMSYLHGMKNKEISEIMDVSVRTVDVHIYKALLYLRDRLAFLRRK</sequence>
<gene>
    <name evidence="7" type="ORF">JHU38_11170</name>
</gene>
<dbReference type="Proteomes" id="UP000664265">
    <property type="component" value="Unassembled WGS sequence"/>
</dbReference>
<keyword evidence="2" id="KW-0805">Transcription regulation</keyword>
<dbReference type="Gene3D" id="1.10.10.10">
    <property type="entry name" value="Winged helix-like DNA-binding domain superfamily/Winged helix DNA-binding domain"/>
    <property type="match status" value="1"/>
</dbReference>
<proteinExistence type="inferred from homology"/>
<feature type="domain" description="RNA polymerase sigma factor 70 region 4 type 2" evidence="6">
    <location>
        <begin position="114"/>
        <end position="164"/>
    </location>
</feature>
<dbReference type="PANTHER" id="PTHR43133:SF46">
    <property type="entry name" value="RNA POLYMERASE SIGMA-70 FACTOR ECF SUBFAMILY"/>
    <property type="match status" value="1"/>
</dbReference>
<keyword evidence="4" id="KW-0804">Transcription</keyword>
<evidence type="ECO:0000313" key="7">
    <source>
        <dbReference type="EMBL" id="MBO1364317.1"/>
    </source>
</evidence>
<comment type="similarity">
    <text evidence="1">Belongs to the sigma-70 factor family. ECF subfamily.</text>
</comment>
<reference evidence="7 8" key="1">
    <citation type="submission" date="2021-01" db="EMBL/GenBank/DDBJ databases">
        <title>Prevotella A2931 sp. nov.</title>
        <authorList>
            <person name="Buhl M."/>
            <person name="Oberhettinger P."/>
        </authorList>
    </citation>
    <scope>NUCLEOTIDE SEQUENCE [LARGE SCALE GENOMIC DNA]</scope>
    <source>
        <strain evidence="7 8">A2931</strain>
    </source>
</reference>
<evidence type="ECO:0000256" key="4">
    <source>
        <dbReference type="ARBA" id="ARBA00023163"/>
    </source>
</evidence>